<comment type="caution">
    <text evidence="1">The sequence shown here is derived from an EMBL/GenBank/DDBJ whole genome shotgun (WGS) entry which is preliminary data.</text>
</comment>
<dbReference type="Proteomes" id="UP001642260">
    <property type="component" value="Unassembled WGS sequence"/>
</dbReference>
<dbReference type="EMBL" id="CAKOAT010127154">
    <property type="protein sequence ID" value="CAH8335024.1"/>
    <property type="molecule type" value="Genomic_DNA"/>
</dbReference>
<dbReference type="InterPro" id="IPR032675">
    <property type="entry name" value="LRR_dom_sf"/>
</dbReference>
<name>A0ABC8JQF2_ERUVS</name>
<organism evidence="1 2">
    <name type="scientific">Eruca vesicaria subsp. sativa</name>
    <name type="common">Garden rocket</name>
    <name type="synonym">Eruca sativa</name>
    <dbReference type="NCBI Taxonomy" id="29727"/>
    <lineage>
        <taxon>Eukaryota</taxon>
        <taxon>Viridiplantae</taxon>
        <taxon>Streptophyta</taxon>
        <taxon>Embryophyta</taxon>
        <taxon>Tracheophyta</taxon>
        <taxon>Spermatophyta</taxon>
        <taxon>Magnoliopsida</taxon>
        <taxon>eudicotyledons</taxon>
        <taxon>Gunneridae</taxon>
        <taxon>Pentapetalae</taxon>
        <taxon>rosids</taxon>
        <taxon>malvids</taxon>
        <taxon>Brassicales</taxon>
        <taxon>Brassicaceae</taxon>
        <taxon>Brassiceae</taxon>
        <taxon>Eruca</taxon>
    </lineage>
</organism>
<dbReference type="Gene3D" id="3.80.10.10">
    <property type="entry name" value="Ribonuclease Inhibitor"/>
    <property type="match status" value="1"/>
</dbReference>
<keyword evidence="2" id="KW-1185">Reference proteome</keyword>
<sequence>MYVLSAKNKRVSIQLLGGDKIQDKLSRLNELTSASLPFLGVSCLGVLSDLASVLPNLKLLDLTGNLIYDWEKMRIMKISFVLREGLSKLVVVDLFHLQKQKMILKKFSRSNQRSISSLSLATRILPLLYPAVFIV</sequence>
<dbReference type="AlphaFoldDB" id="A0ABC8JQF2"/>
<reference evidence="1 2" key="1">
    <citation type="submission" date="2022-03" db="EMBL/GenBank/DDBJ databases">
        <authorList>
            <person name="Macdonald S."/>
            <person name="Ahmed S."/>
            <person name="Newling K."/>
        </authorList>
    </citation>
    <scope>NUCLEOTIDE SEQUENCE [LARGE SCALE GENOMIC DNA]</scope>
</reference>
<proteinExistence type="predicted"/>
<evidence type="ECO:0000313" key="2">
    <source>
        <dbReference type="Proteomes" id="UP001642260"/>
    </source>
</evidence>
<accession>A0ABC8JQF2</accession>
<protein>
    <submittedName>
        <fullName evidence="1">Uncharacterized protein</fullName>
    </submittedName>
</protein>
<gene>
    <name evidence="1" type="ORF">ERUC_LOCUS13451</name>
</gene>
<evidence type="ECO:0000313" key="1">
    <source>
        <dbReference type="EMBL" id="CAH8335024.1"/>
    </source>
</evidence>